<comment type="caution">
    <text evidence="2">The sequence shown here is derived from an EMBL/GenBank/DDBJ whole genome shotgun (WGS) entry which is preliminary data.</text>
</comment>
<gene>
    <name evidence="2" type="ORF">ACFPMF_23350</name>
</gene>
<accession>A0ABW0IG95</accession>
<feature type="region of interest" description="Disordered" evidence="1">
    <location>
        <begin position="25"/>
        <end position="56"/>
    </location>
</feature>
<dbReference type="Proteomes" id="UP001596106">
    <property type="component" value="Unassembled WGS sequence"/>
</dbReference>
<name>A0ABW0IG95_9BACT</name>
<dbReference type="InterPro" id="IPR025634">
    <property type="entry name" value="DUF4292"/>
</dbReference>
<organism evidence="2 3">
    <name type="scientific">Larkinella bovis</name>
    <dbReference type="NCBI Taxonomy" id="683041"/>
    <lineage>
        <taxon>Bacteria</taxon>
        <taxon>Pseudomonadati</taxon>
        <taxon>Bacteroidota</taxon>
        <taxon>Cytophagia</taxon>
        <taxon>Cytophagales</taxon>
        <taxon>Spirosomataceae</taxon>
        <taxon>Larkinella</taxon>
    </lineage>
</organism>
<evidence type="ECO:0000256" key="1">
    <source>
        <dbReference type="SAM" id="MobiDB-lite"/>
    </source>
</evidence>
<dbReference type="EMBL" id="JBHSMA010000011">
    <property type="protein sequence ID" value="MFC5412281.1"/>
    <property type="molecule type" value="Genomic_DNA"/>
</dbReference>
<keyword evidence="3" id="KW-1185">Reference proteome</keyword>
<proteinExistence type="predicted"/>
<dbReference type="RefSeq" id="WP_379849638.1">
    <property type="nucleotide sequence ID" value="NZ_JBHSMA010000011.1"/>
</dbReference>
<reference evidence="3" key="1">
    <citation type="journal article" date="2019" name="Int. J. Syst. Evol. Microbiol.">
        <title>The Global Catalogue of Microorganisms (GCM) 10K type strain sequencing project: providing services to taxonomists for standard genome sequencing and annotation.</title>
        <authorList>
            <consortium name="The Broad Institute Genomics Platform"/>
            <consortium name="The Broad Institute Genome Sequencing Center for Infectious Disease"/>
            <person name="Wu L."/>
            <person name="Ma J."/>
        </authorList>
    </citation>
    <scope>NUCLEOTIDE SEQUENCE [LARGE SCALE GENOMIC DNA]</scope>
    <source>
        <strain evidence="3">CCUG 55250</strain>
    </source>
</reference>
<sequence length="284" mass="32183">MSKYFIGLVCVVVLMTSEGCRRQKMFRNAPPSPPADTVSVQPQPASPADSVATAPPALPSIDANSTVDQVDFDYLTAKSKVSFKSKEQDINNANVNLRIDKDSLIWLSVSGVGVEVARALITKDSVVIMDRIHREYSVYDYPTLSQRFNFNLNFGLIQSLLIGNLPLPQEPAQRVKNEKDYLLLRQHEGKVLVDNYIGEENRKLKKLLVVEQPTKNSLTLDYEDFTVLNNFLFPYTSLVTVDYKSKNDGQPYQTVLRIRHTKVELTEKNPGFPFTIPARFQRRL</sequence>
<protein>
    <submittedName>
        <fullName evidence="2">DUF4292 domain-containing protein</fullName>
    </submittedName>
</protein>
<evidence type="ECO:0000313" key="2">
    <source>
        <dbReference type="EMBL" id="MFC5412281.1"/>
    </source>
</evidence>
<evidence type="ECO:0000313" key="3">
    <source>
        <dbReference type="Proteomes" id="UP001596106"/>
    </source>
</evidence>
<dbReference type="Pfam" id="PF14125">
    <property type="entry name" value="DUF4292"/>
    <property type="match status" value="1"/>
</dbReference>